<gene>
    <name evidence="5" type="ORF">EVOR1521_LOCUS10184</name>
</gene>
<evidence type="ECO:0000313" key="6">
    <source>
        <dbReference type="Proteomes" id="UP001178507"/>
    </source>
</evidence>
<sequence>MGCSQGSEAKQVRSARSRQLLQSAQKRQASCTTASWDRLCKSKLLGCSRETLRPADNSIRPFRDGEEQIWSSDVLLREVSVMGVPNQDHAAPDYLFVTGAEAVLLPYMGTFYKTGIQPSALQAYRQIYQNVNGKQLYYRAAWGLWLLSDADVHDTDVWMGRAYAKDDVDCPTHARGWIVWDGSSWNTEYAVHITETDGIEDENSEAARPLQLLHVKQPPPPAHLSLREAEEALGLPKARELVTPLKLGLQAEVWISKNGVWTEQTLKVDHRNNFLVLSSGEDEKQEWRLQQVMAVLDGVGALNLCGLLGITMPELTRGSQAVALHGFWEGAAKRENILAFHCETDEELPARLRAAVSLAPHPGAAIRAAAKVLQAQQRFRAMRQDLKQRASKRGSNGVRGFVAVQVRDAQTSLMNAATTWPPSNVLELEMVVRPAGSEIETHVAEIPARFKPEKALVIAEKIAVQVSEDLHVLDKEMLTQEIKEVLKLFRWFSNMPAKGDRGKLFMTDAPISSVMQDNVLASLLKYFGESKHPLASCMMQRLSLEQQLRRLTTQAEHPVVRIKRNPSLPLVARDAEPFGTRVWAVRFRACSGDNPAVLEVDQSLQGKWFYHPGGCFEIKPEDGELYFDEQVDTGERYRGALQAAGAWFTAQLYCEGTLQGTMRIRSVGDSLKANFRESPEEPWSPEIVASRTPGLQVAPRENTNSSVRSNGRGPLASECRQTRTNSFSAPSPAELQVGQETPSSKQRSAATLEELRLEEIFSRFDKDRSGFLDLAELRQLCAEMGHPLSDEQAALAMSALDRNTSGNCSYDEFKTWWFSTPSDSQFSMPALDFLKFSSDGFSSIGLAWPRVVDEVRLKEVFKNFDRDRSGFIDLKELQLVSEELGMTLSVQEVEDAMRELSKNKGDTCSFEDFRSWWMEHNSQEYGVLGRTLMKAGLPFGLPWKS</sequence>
<keyword evidence="6" id="KW-1185">Reference proteome</keyword>
<feature type="region of interest" description="Disordered" evidence="3">
    <location>
        <begin position="675"/>
        <end position="749"/>
    </location>
</feature>
<dbReference type="Pfam" id="PF13499">
    <property type="entry name" value="EF-hand_7"/>
    <property type="match status" value="2"/>
</dbReference>
<dbReference type="PANTHER" id="PTHR23050">
    <property type="entry name" value="CALCIUM BINDING PROTEIN"/>
    <property type="match status" value="1"/>
</dbReference>
<feature type="compositionally biased region" description="Polar residues" evidence="3">
    <location>
        <begin position="738"/>
        <end position="749"/>
    </location>
</feature>
<evidence type="ECO:0000259" key="4">
    <source>
        <dbReference type="PROSITE" id="PS50222"/>
    </source>
</evidence>
<feature type="domain" description="EF-hand" evidence="4">
    <location>
        <begin position="852"/>
        <end position="887"/>
    </location>
</feature>
<dbReference type="GO" id="GO:0005509">
    <property type="term" value="F:calcium ion binding"/>
    <property type="evidence" value="ECO:0007669"/>
    <property type="project" value="InterPro"/>
</dbReference>
<keyword evidence="1" id="KW-0677">Repeat</keyword>
<organism evidence="5 6">
    <name type="scientific">Effrenium voratum</name>
    <dbReference type="NCBI Taxonomy" id="2562239"/>
    <lineage>
        <taxon>Eukaryota</taxon>
        <taxon>Sar</taxon>
        <taxon>Alveolata</taxon>
        <taxon>Dinophyceae</taxon>
        <taxon>Suessiales</taxon>
        <taxon>Symbiodiniaceae</taxon>
        <taxon>Effrenium</taxon>
    </lineage>
</organism>
<evidence type="ECO:0000256" key="2">
    <source>
        <dbReference type="ARBA" id="ARBA00022837"/>
    </source>
</evidence>
<comment type="caution">
    <text evidence="5">The sequence shown here is derived from an EMBL/GenBank/DDBJ whole genome shotgun (WGS) entry which is preliminary data.</text>
</comment>
<dbReference type="InterPro" id="IPR002048">
    <property type="entry name" value="EF_hand_dom"/>
</dbReference>
<dbReference type="Gene3D" id="1.10.238.10">
    <property type="entry name" value="EF-hand"/>
    <property type="match status" value="2"/>
</dbReference>
<keyword evidence="2" id="KW-0106">Calcium</keyword>
<dbReference type="PROSITE" id="PS50222">
    <property type="entry name" value="EF_HAND_2"/>
    <property type="match status" value="2"/>
</dbReference>
<dbReference type="Proteomes" id="UP001178507">
    <property type="component" value="Unassembled WGS sequence"/>
</dbReference>
<dbReference type="AlphaFoldDB" id="A0AA36MX13"/>
<evidence type="ECO:0000313" key="5">
    <source>
        <dbReference type="EMBL" id="CAJ1382936.1"/>
    </source>
</evidence>
<protein>
    <recommendedName>
        <fullName evidence="4">EF-hand domain-containing protein</fullName>
    </recommendedName>
</protein>
<dbReference type="InterPro" id="IPR011992">
    <property type="entry name" value="EF-hand-dom_pair"/>
</dbReference>
<feature type="domain" description="EF-hand" evidence="4">
    <location>
        <begin position="752"/>
        <end position="787"/>
    </location>
</feature>
<dbReference type="InterPro" id="IPR018247">
    <property type="entry name" value="EF_Hand_1_Ca_BS"/>
</dbReference>
<dbReference type="EMBL" id="CAUJNA010000957">
    <property type="protein sequence ID" value="CAJ1382936.1"/>
    <property type="molecule type" value="Genomic_DNA"/>
</dbReference>
<dbReference type="PROSITE" id="PS00018">
    <property type="entry name" value="EF_HAND_1"/>
    <property type="match status" value="3"/>
</dbReference>
<dbReference type="SMART" id="SM00054">
    <property type="entry name" value="EFh"/>
    <property type="match status" value="4"/>
</dbReference>
<dbReference type="SUPFAM" id="SSF47473">
    <property type="entry name" value="EF-hand"/>
    <property type="match status" value="1"/>
</dbReference>
<evidence type="ECO:0000256" key="1">
    <source>
        <dbReference type="ARBA" id="ARBA00022737"/>
    </source>
</evidence>
<evidence type="ECO:0000256" key="3">
    <source>
        <dbReference type="SAM" id="MobiDB-lite"/>
    </source>
</evidence>
<name>A0AA36MX13_9DINO</name>
<reference evidence="5" key="1">
    <citation type="submission" date="2023-08" db="EMBL/GenBank/DDBJ databases">
        <authorList>
            <person name="Chen Y."/>
            <person name="Shah S."/>
            <person name="Dougan E. K."/>
            <person name="Thang M."/>
            <person name="Chan C."/>
        </authorList>
    </citation>
    <scope>NUCLEOTIDE SEQUENCE</scope>
</reference>
<dbReference type="InterPro" id="IPR050145">
    <property type="entry name" value="Centrin_CML-like"/>
</dbReference>
<proteinExistence type="predicted"/>
<accession>A0AA36MX13</accession>